<dbReference type="PANTHER" id="PTHR45951">
    <property type="entry name" value="PROTEIN DISPATCHED-RELATED"/>
    <property type="match status" value="1"/>
</dbReference>
<accession>A0A443QFT5</accession>
<dbReference type="SUPFAM" id="SSF82866">
    <property type="entry name" value="Multidrug efflux transporter AcrB transmembrane domain"/>
    <property type="match status" value="1"/>
</dbReference>
<protein>
    <submittedName>
        <fullName evidence="7">Dispatched-like protein</fullName>
    </submittedName>
</protein>
<reference evidence="7 8" key="1">
    <citation type="journal article" date="2018" name="Gigascience">
        <title>Genomes of trombidid mites reveal novel predicted allergens and laterally-transferred genes associated with secondary metabolism.</title>
        <authorList>
            <person name="Dong X."/>
            <person name="Chaisiri K."/>
            <person name="Xia D."/>
            <person name="Armstrong S.D."/>
            <person name="Fang Y."/>
            <person name="Donnelly M.J."/>
            <person name="Kadowaki T."/>
            <person name="McGarry J.W."/>
            <person name="Darby A.C."/>
            <person name="Makepeace B.L."/>
        </authorList>
    </citation>
    <scope>NUCLEOTIDE SEQUENCE [LARGE SCALE GENOMIC DNA]</scope>
    <source>
        <strain evidence="7">UoL-WK</strain>
    </source>
</reference>
<evidence type="ECO:0000256" key="3">
    <source>
        <dbReference type="ARBA" id="ARBA00022989"/>
    </source>
</evidence>
<keyword evidence="5" id="KW-0325">Glycoprotein</keyword>
<gene>
    <name evidence="7" type="ORF">B4U79_10054</name>
</gene>
<proteinExistence type="predicted"/>
<dbReference type="GO" id="GO:0007224">
    <property type="term" value="P:smoothened signaling pathway"/>
    <property type="evidence" value="ECO:0007669"/>
    <property type="project" value="TreeGrafter"/>
</dbReference>
<keyword evidence="4 6" id="KW-0472">Membrane</keyword>
<evidence type="ECO:0000256" key="2">
    <source>
        <dbReference type="ARBA" id="ARBA00022692"/>
    </source>
</evidence>
<evidence type="ECO:0000256" key="4">
    <source>
        <dbReference type="ARBA" id="ARBA00023136"/>
    </source>
</evidence>
<dbReference type="OrthoDB" id="193905at2759"/>
<dbReference type="AlphaFoldDB" id="A0A443QFT5"/>
<evidence type="ECO:0000256" key="1">
    <source>
        <dbReference type="ARBA" id="ARBA00004141"/>
    </source>
</evidence>
<feature type="transmembrane region" description="Helical" evidence="6">
    <location>
        <begin position="543"/>
        <end position="565"/>
    </location>
</feature>
<name>A0A443QFT5_9ACAR</name>
<evidence type="ECO:0000256" key="6">
    <source>
        <dbReference type="SAM" id="Phobius"/>
    </source>
</evidence>
<feature type="non-terminal residue" evidence="7">
    <location>
        <position position="667"/>
    </location>
</feature>
<keyword evidence="3 6" id="KW-1133">Transmembrane helix</keyword>
<dbReference type="PANTHER" id="PTHR45951:SF3">
    <property type="entry name" value="PROTEIN DISPATCHED"/>
    <property type="match status" value="1"/>
</dbReference>
<dbReference type="GO" id="GO:0016020">
    <property type="term" value="C:membrane"/>
    <property type="evidence" value="ECO:0007669"/>
    <property type="project" value="UniProtKB-SubCell"/>
</dbReference>
<keyword evidence="2 6" id="KW-0812">Transmembrane</keyword>
<dbReference type="Gene3D" id="1.20.1640.10">
    <property type="entry name" value="Multidrug efflux transporter AcrB transmembrane domain"/>
    <property type="match status" value="1"/>
</dbReference>
<dbReference type="Proteomes" id="UP000285301">
    <property type="component" value="Unassembled WGS sequence"/>
</dbReference>
<comment type="caution">
    <text evidence="7">The sequence shown here is derived from an EMBL/GenBank/DDBJ whole genome shotgun (WGS) entry which is preliminary data.</text>
</comment>
<dbReference type="GO" id="GO:0022857">
    <property type="term" value="F:transmembrane transporter activity"/>
    <property type="evidence" value="ECO:0007669"/>
    <property type="project" value="TreeGrafter"/>
</dbReference>
<comment type="subcellular location">
    <subcellularLocation>
        <location evidence="1">Membrane</location>
        <topology evidence="1">Multi-pass membrane protein</topology>
    </subcellularLocation>
</comment>
<organism evidence="7 8">
    <name type="scientific">Dinothrombium tinctorium</name>
    <dbReference type="NCBI Taxonomy" id="1965070"/>
    <lineage>
        <taxon>Eukaryota</taxon>
        <taxon>Metazoa</taxon>
        <taxon>Ecdysozoa</taxon>
        <taxon>Arthropoda</taxon>
        <taxon>Chelicerata</taxon>
        <taxon>Arachnida</taxon>
        <taxon>Acari</taxon>
        <taxon>Acariformes</taxon>
        <taxon>Trombidiformes</taxon>
        <taxon>Prostigmata</taxon>
        <taxon>Anystina</taxon>
        <taxon>Parasitengona</taxon>
        <taxon>Trombidioidea</taxon>
        <taxon>Trombidiidae</taxon>
        <taxon>Dinothrombium</taxon>
    </lineage>
</organism>
<dbReference type="InterPro" id="IPR052081">
    <property type="entry name" value="Dispatched_Hh_regulator"/>
</dbReference>
<evidence type="ECO:0000256" key="5">
    <source>
        <dbReference type="ARBA" id="ARBA00023180"/>
    </source>
</evidence>
<sequence length="667" mass="76877">MLIFSESFLRLTVNNPRSTLISIVSLNLAIIAIIALFAEVPDFSDPLLGFEARGTQLADSLNTWKLFVKSDRFALNPFVDSSPVANTTAFTASDIEEEHEKIEIARFKNESESRMHFDDHFFCGKIVDENVQIVIESDFDLLNHSNLQTLCMFDKLILRFENHNKNFLFSEKCEMTRFGECCRTWSLPNYIASIAGKSDCTQIQQNDVDRFRQLLVLCLPFYNLTFSSSKCKGIDRLCGNLPQQCAKHAYSMFSVFNYFLDDDFFFQQEKNDLKIRRSNLFLPLAKSVHLKHFYEELFSLYLKYKGTVRIVAADLGVKQFELFYKRRFKFAQELKKQEDYGLPVRIIFGLIPEDNGSHLNPFDRGSLTIDDDFNVTSPQAQVFLLQLCTQFRNQSFYKSTLGPLLNNCFLETLYTWLNERKCIDPFDLITRYPCCNESHFPYNKQAFDFCLKKAIKLMFKGSYNYIDSKWAGAWFEKQTNHISVVVIEYNTIFNVDADFTTVNFFWKKVNSWLSQIKTSLAQNKFKNAFAVADNLDLYALQEAIVTGTMTSVFLALAIAFIGICMTTFNFRLIFIAILTISWIMFTTIAILILSGWKLDVIESICICVAIGLSVDSTLHYVLAYQSFFKKRIFDKQDCVFLTMFGPISITNLTTFITGVNLSFGTVL</sequence>
<dbReference type="EMBL" id="NCKU01008456">
    <property type="protein sequence ID" value="RWS01885.1"/>
    <property type="molecule type" value="Genomic_DNA"/>
</dbReference>
<feature type="transmembrane region" description="Helical" evidence="6">
    <location>
        <begin position="600"/>
        <end position="622"/>
    </location>
</feature>
<evidence type="ECO:0000313" key="7">
    <source>
        <dbReference type="EMBL" id="RWS01885.1"/>
    </source>
</evidence>
<evidence type="ECO:0000313" key="8">
    <source>
        <dbReference type="Proteomes" id="UP000285301"/>
    </source>
</evidence>
<keyword evidence="8" id="KW-1185">Reference proteome</keyword>
<dbReference type="STRING" id="1965070.A0A443QFT5"/>
<feature type="transmembrane region" description="Helical" evidence="6">
    <location>
        <begin position="572"/>
        <end position="594"/>
    </location>
</feature>
<feature type="transmembrane region" description="Helical" evidence="6">
    <location>
        <begin position="20"/>
        <end position="38"/>
    </location>
</feature>